<reference evidence="4" key="1">
    <citation type="submission" date="2016-11" db="EMBL/GenBank/DDBJ databases">
        <authorList>
            <person name="Varghese N."/>
            <person name="Submissions S."/>
        </authorList>
    </citation>
    <scope>NUCLEOTIDE SEQUENCE [LARGE SCALE GENOMIC DNA]</scope>
    <source>
        <strain evidence="4">DSM 26898</strain>
    </source>
</reference>
<dbReference type="InterPro" id="IPR017937">
    <property type="entry name" value="Thioredoxin_CS"/>
</dbReference>
<evidence type="ECO:0000259" key="2">
    <source>
        <dbReference type="PROSITE" id="PS51352"/>
    </source>
</evidence>
<dbReference type="InterPro" id="IPR000866">
    <property type="entry name" value="AhpC/TSA"/>
</dbReference>
<dbReference type="PROSITE" id="PS51352">
    <property type="entry name" value="THIOREDOXIN_2"/>
    <property type="match status" value="1"/>
</dbReference>
<dbReference type="InterPro" id="IPR050553">
    <property type="entry name" value="Thioredoxin_ResA/DsbE_sf"/>
</dbReference>
<dbReference type="InterPro" id="IPR036249">
    <property type="entry name" value="Thioredoxin-like_sf"/>
</dbReference>
<dbReference type="PROSITE" id="PS00194">
    <property type="entry name" value="THIOREDOXIN_1"/>
    <property type="match status" value="1"/>
</dbReference>
<dbReference type="PANTHER" id="PTHR42852">
    <property type="entry name" value="THIOL:DISULFIDE INTERCHANGE PROTEIN DSBE"/>
    <property type="match status" value="1"/>
</dbReference>
<dbReference type="Gene3D" id="3.40.30.10">
    <property type="entry name" value="Glutaredoxin"/>
    <property type="match status" value="1"/>
</dbReference>
<sequence>MKKIILSTLFLISVFSCKKESAKTEDGMAVQDSASVSETTQAPAALKMFTAEQTSEFLGKKNDTLYVTNFFATWCGPCVKEIPHFKNKIQELNGKPVKITFVSVDSKNDWNTKVQQFVDEQGIRNNTILLDGQQLGGDFFAANFKSWDGGAIPFTFMRKGDKTDETLGMISEEQLTEKINSLLK</sequence>
<organism evidence="3 4">
    <name type="scientific">Chryseobacterium takakiae</name>
    <dbReference type="NCBI Taxonomy" id="1302685"/>
    <lineage>
        <taxon>Bacteria</taxon>
        <taxon>Pseudomonadati</taxon>
        <taxon>Bacteroidota</taxon>
        <taxon>Flavobacteriia</taxon>
        <taxon>Flavobacteriales</taxon>
        <taxon>Weeksellaceae</taxon>
        <taxon>Chryseobacterium group</taxon>
        <taxon>Chryseobacterium</taxon>
    </lineage>
</organism>
<dbReference type="PROSITE" id="PS51257">
    <property type="entry name" value="PROKAR_LIPOPROTEIN"/>
    <property type="match status" value="1"/>
</dbReference>
<dbReference type="RefSeq" id="WP_072882787.1">
    <property type="nucleotide sequence ID" value="NZ_FQVO01000001.1"/>
</dbReference>
<dbReference type="GO" id="GO:0016209">
    <property type="term" value="F:antioxidant activity"/>
    <property type="evidence" value="ECO:0007669"/>
    <property type="project" value="InterPro"/>
</dbReference>
<dbReference type="InterPro" id="IPR013766">
    <property type="entry name" value="Thioredoxin_domain"/>
</dbReference>
<dbReference type="CDD" id="cd02966">
    <property type="entry name" value="TlpA_like_family"/>
    <property type="match status" value="1"/>
</dbReference>
<feature type="domain" description="Thioredoxin" evidence="2">
    <location>
        <begin position="36"/>
        <end position="184"/>
    </location>
</feature>
<dbReference type="OrthoDB" id="9815205at2"/>
<name>A0A1M4T5R1_9FLAO</name>
<keyword evidence="1" id="KW-0676">Redox-active center</keyword>
<accession>A0A1M4T5R1</accession>
<dbReference type="SUPFAM" id="SSF52833">
    <property type="entry name" value="Thioredoxin-like"/>
    <property type="match status" value="1"/>
</dbReference>
<evidence type="ECO:0000313" key="4">
    <source>
        <dbReference type="Proteomes" id="UP000184236"/>
    </source>
</evidence>
<dbReference type="GO" id="GO:0016491">
    <property type="term" value="F:oxidoreductase activity"/>
    <property type="evidence" value="ECO:0007669"/>
    <property type="project" value="InterPro"/>
</dbReference>
<gene>
    <name evidence="3" type="ORF">SAMN05444408_101223</name>
</gene>
<dbReference type="STRING" id="1302685.SAMN05444408_101223"/>
<evidence type="ECO:0000256" key="1">
    <source>
        <dbReference type="ARBA" id="ARBA00023284"/>
    </source>
</evidence>
<dbReference type="Pfam" id="PF00578">
    <property type="entry name" value="AhpC-TSA"/>
    <property type="match status" value="1"/>
</dbReference>
<dbReference type="AlphaFoldDB" id="A0A1M4T5R1"/>
<evidence type="ECO:0000313" key="3">
    <source>
        <dbReference type="EMBL" id="SHE39657.1"/>
    </source>
</evidence>
<keyword evidence="3" id="KW-0413">Isomerase</keyword>
<keyword evidence="4" id="KW-1185">Reference proteome</keyword>
<dbReference type="GO" id="GO:0016853">
    <property type="term" value="F:isomerase activity"/>
    <property type="evidence" value="ECO:0007669"/>
    <property type="project" value="UniProtKB-KW"/>
</dbReference>
<dbReference type="EMBL" id="FQVO01000001">
    <property type="protein sequence ID" value="SHE39657.1"/>
    <property type="molecule type" value="Genomic_DNA"/>
</dbReference>
<proteinExistence type="predicted"/>
<dbReference type="Proteomes" id="UP000184236">
    <property type="component" value="Unassembled WGS sequence"/>
</dbReference>
<protein>
    <submittedName>
        <fullName evidence="3">Thiol-disulfide isomerase or thioredoxin</fullName>
    </submittedName>
</protein>
<dbReference type="PANTHER" id="PTHR42852:SF13">
    <property type="entry name" value="PROTEIN DIPZ"/>
    <property type="match status" value="1"/>
</dbReference>